<dbReference type="GO" id="GO:1903785">
    <property type="term" value="P:L-valine transmembrane transport"/>
    <property type="evidence" value="ECO:0007669"/>
    <property type="project" value="TreeGrafter"/>
</dbReference>
<evidence type="ECO:0000256" key="5">
    <source>
        <dbReference type="ARBA" id="ARBA00022692"/>
    </source>
</evidence>
<evidence type="ECO:0000256" key="2">
    <source>
        <dbReference type="ARBA" id="ARBA00010735"/>
    </source>
</evidence>
<feature type="transmembrane region" description="Helical" evidence="8">
    <location>
        <begin position="182"/>
        <end position="198"/>
    </location>
</feature>
<feature type="transmembrane region" description="Helical" evidence="8">
    <location>
        <begin position="33"/>
        <end position="55"/>
    </location>
</feature>
<dbReference type="AlphaFoldDB" id="A0A553K6D6"/>
<reference evidence="9 10" key="1">
    <citation type="submission" date="2019-07" db="EMBL/GenBank/DDBJ databases">
        <authorList>
            <person name="Zhou L.-Y."/>
        </authorList>
    </citation>
    <scope>NUCLEOTIDE SEQUENCE [LARGE SCALE GENOMIC DNA]</scope>
    <source>
        <strain evidence="9 10">YIM 101269</strain>
    </source>
</reference>
<evidence type="ECO:0000313" key="9">
    <source>
        <dbReference type="EMBL" id="TRY20277.1"/>
    </source>
</evidence>
<accession>A0A553K6D6</accession>
<comment type="subcellular location">
    <subcellularLocation>
        <location evidence="1">Cell membrane</location>
        <topology evidence="1">Multi-pass membrane protein</topology>
    </subcellularLocation>
</comment>
<evidence type="ECO:0000256" key="1">
    <source>
        <dbReference type="ARBA" id="ARBA00004651"/>
    </source>
</evidence>
<comment type="similarity">
    <text evidence="2">Belongs to the AzlC family.</text>
</comment>
<evidence type="ECO:0000256" key="3">
    <source>
        <dbReference type="ARBA" id="ARBA00022448"/>
    </source>
</evidence>
<dbReference type="PANTHER" id="PTHR34979:SF1">
    <property type="entry name" value="INNER MEMBRANE PROTEIN YGAZ"/>
    <property type="match status" value="1"/>
</dbReference>
<feature type="transmembrane region" description="Helical" evidence="8">
    <location>
        <begin position="136"/>
        <end position="154"/>
    </location>
</feature>
<dbReference type="InterPro" id="IPR011606">
    <property type="entry name" value="Brnchd-chn_aa_trnsp_permease"/>
</dbReference>
<organism evidence="9 10">
    <name type="scientific">Tessaracoccus rhinocerotis</name>
    <dbReference type="NCBI Taxonomy" id="1689449"/>
    <lineage>
        <taxon>Bacteria</taxon>
        <taxon>Bacillati</taxon>
        <taxon>Actinomycetota</taxon>
        <taxon>Actinomycetes</taxon>
        <taxon>Propionibacteriales</taxon>
        <taxon>Propionibacteriaceae</taxon>
        <taxon>Tessaracoccus</taxon>
    </lineage>
</organism>
<dbReference type="OrthoDB" id="3181706at2"/>
<evidence type="ECO:0000256" key="6">
    <source>
        <dbReference type="ARBA" id="ARBA00022989"/>
    </source>
</evidence>
<evidence type="ECO:0000256" key="8">
    <source>
        <dbReference type="SAM" id="Phobius"/>
    </source>
</evidence>
<dbReference type="Pfam" id="PF03591">
    <property type="entry name" value="AzlC"/>
    <property type="match status" value="1"/>
</dbReference>
<evidence type="ECO:0000256" key="7">
    <source>
        <dbReference type="ARBA" id="ARBA00023136"/>
    </source>
</evidence>
<comment type="caution">
    <text evidence="9">The sequence shown here is derived from an EMBL/GenBank/DDBJ whole genome shotgun (WGS) entry which is preliminary data.</text>
</comment>
<dbReference type="EMBL" id="VKKG01000001">
    <property type="protein sequence ID" value="TRY20277.1"/>
    <property type="molecule type" value="Genomic_DNA"/>
</dbReference>
<dbReference type="GO" id="GO:0005886">
    <property type="term" value="C:plasma membrane"/>
    <property type="evidence" value="ECO:0007669"/>
    <property type="project" value="UniProtKB-SubCell"/>
</dbReference>
<name>A0A553K6D6_9ACTN</name>
<keyword evidence="3" id="KW-0813">Transport</keyword>
<keyword evidence="6 8" id="KW-1133">Transmembrane helix</keyword>
<dbReference type="Proteomes" id="UP000317638">
    <property type="component" value="Unassembled WGS sequence"/>
</dbReference>
<keyword evidence="10" id="KW-1185">Reference proteome</keyword>
<evidence type="ECO:0000256" key="4">
    <source>
        <dbReference type="ARBA" id="ARBA00022475"/>
    </source>
</evidence>
<dbReference type="PANTHER" id="PTHR34979">
    <property type="entry name" value="INNER MEMBRANE PROTEIN YGAZ"/>
    <property type="match status" value="1"/>
</dbReference>
<evidence type="ECO:0000313" key="10">
    <source>
        <dbReference type="Proteomes" id="UP000317638"/>
    </source>
</evidence>
<keyword evidence="4" id="KW-1003">Cell membrane</keyword>
<gene>
    <name evidence="9" type="ORF">FOJ82_01280</name>
</gene>
<protein>
    <submittedName>
        <fullName evidence="9">Branched-chain amino acid ABC transporter permease</fullName>
    </submittedName>
</protein>
<proteinExistence type="inferred from homology"/>
<keyword evidence="7 8" id="KW-0472">Membrane</keyword>
<keyword evidence="5 8" id="KW-0812">Transmembrane</keyword>
<sequence length="203" mass="21920">MGMAFGVLIVQAGLEWWWGPVFAAVIFAGSLEFLVLGLVTATAPLATIAGTAFLVNFRHAFYALSFPLHRVQGRGRRAYSTFALTDEAWALTSSSVAQGWSSRRIFALQSTFHLAWVSSVTVGGLAGNLIPDSVVGLDFAMSAFFLVLALEAFVVRRSAPLPIVALVCSLVSHLLFGDGMLPAAMGSFIFLVILDFYARRRRA</sequence>